<comment type="subcellular location">
    <subcellularLocation>
        <location evidence="1">Cytoplasm</location>
    </subcellularLocation>
</comment>
<feature type="domain" description="PDZ" evidence="5">
    <location>
        <begin position="1"/>
        <end position="45"/>
    </location>
</feature>
<evidence type="ECO:0000256" key="2">
    <source>
        <dbReference type="ARBA" id="ARBA00022490"/>
    </source>
</evidence>
<dbReference type="InterPro" id="IPR041489">
    <property type="entry name" value="PDZ_6"/>
</dbReference>
<dbReference type="InterPro" id="IPR001478">
    <property type="entry name" value="PDZ"/>
</dbReference>
<dbReference type="InterPro" id="IPR043545">
    <property type="entry name" value="GRIP1/2"/>
</dbReference>
<evidence type="ECO:0000256" key="1">
    <source>
        <dbReference type="ARBA" id="ARBA00004496"/>
    </source>
</evidence>
<protein>
    <submittedName>
        <fullName evidence="6">PDZ domain-containing protein</fullName>
    </submittedName>
</protein>
<evidence type="ECO:0000256" key="4">
    <source>
        <dbReference type="SAM" id="MobiDB-lite"/>
    </source>
</evidence>
<reference evidence="6" key="1">
    <citation type="submission" date="2016-06" db="UniProtKB">
        <authorList>
            <consortium name="WormBaseParasite"/>
        </authorList>
    </citation>
    <scope>IDENTIFICATION</scope>
</reference>
<evidence type="ECO:0000256" key="3">
    <source>
        <dbReference type="ARBA" id="ARBA00022737"/>
    </source>
</evidence>
<dbReference type="GO" id="GO:0098887">
    <property type="term" value="P:neurotransmitter receptor transport, endosome to postsynaptic membrane"/>
    <property type="evidence" value="ECO:0007669"/>
    <property type="project" value="TreeGrafter"/>
</dbReference>
<proteinExistence type="predicted"/>
<dbReference type="SMART" id="SM00228">
    <property type="entry name" value="PDZ"/>
    <property type="match status" value="2"/>
</dbReference>
<keyword evidence="3" id="KW-0677">Repeat</keyword>
<dbReference type="AlphaFoldDB" id="A0A183B3U8"/>
<keyword evidence="2" id="KW-0963">Cytoplasm</keyword>
<sequence length="441" mass="47449">LISKVIPGSVASRSGSINPGDILLAVNGVYLSSCSLAEAIRLLQSPLEEIVTLRIQKIADTSLIGSGPESSTGRFTGRRNHYGRSDSVPESELGRAGSAHSSTVTSRHKSEPEVDVGEFREAYDRSHPLSEPAGLGRPLAVPVGAEPLSSLSKSGTSGPIGELVPMKGAKSHLVPEKLENHIHTDRSTSSGQDDLRMGSAAATIGVKSRATTATVSSKSNNTLPLQDATSIQADIQSFTSAHDSLDTRSRLISSPEDMSQDDGFSVVRVTLKRKSAECPWGIIICGTDEASNAPVFIDSLNPGDPGAASGLLFPGDRILAINGNALHAGHTLTQAMRMLQRYPDRVVLHVARQQRISEPELGRSPQSLLDGRKRMEPEIDSRILMDEPVQMRMNEKEGLSRKPSLKKVSTMVNVLFQRSFDNNETRVCWALDQAGQCKWCS</sequence>
<dbReference type="InterPro" id="IPR036034">
    <property type="entry name" value="PDZ_sf"/>
</dbReference>
<dbReference type="SUPFAM" id="SSF50156">
    <property type="entry name" value="PDZ domain-like"/>
    <property type="match status" value="2"/>
</dbReference>
<dbReference type="PROSITE" id="PS50106">
    <property type="entry name" value="PDZ"/>
    <property type="match status" value="2"/>
</dbReference>
<dbReference type="CDD" id="cd00136">
    <property type="entry name" value="PDZ_canonical"/>
    <property type="match status" value="1"/>
</dbReference>
<evidence type="ECO:0000313" key="6">
    <source>
        <dbReference type="WBParaSite" id="ECPE_0001392301-mRNA-1"/>
    </source>
</evidence>
<dbReference type="Pfam" id="PF00595">
    <property type="entry name" value="PDZ"/>
    <property type="match status" value="1"/>
</dbReference>
<dbReference type="WBParaSite" id="ECPE_0001392301-mRNA-1">
    <property type="protein sequence ID" value="ECPE_0001392301-mRNA-1"/>
    <property type="gene ID" value="ECPE_0001392301"/>
</dbReference>
<dbReference type="Pfam" id="PF17820">
    <property type="entry name" value="PDZ_6"/>
    <property type="match status" value="1"/>
</dbReference>
<evidence type="ECO:0000259" key="5">
    <source>
        <dbReference type="PROSITE" id="PS50106"/>
    </source>
</evidence>
<accession>A0A183B3U8</accession>
<feature type="domain" description="PDZ" evidence="5">
    <location>
        <begin position="268"/>
        <end position="354"/>
    </location>
</feature>
<dbReference type="PANTHER" id="PTHR46227:SF2">
    <property type="entry name" value="FI03335P"/>
    <property type="match status" value="1"/>
</dbReference>
<name>A0A183B3U8_9TREM</name>
<dbReference type="GO" id="GO:0005737">
    <property type="term" value="C:cytoplasm"/>
    <property type="evidence" value="ECO:0007669"/>
    <property type="project" value="UniProtKB-SubCell"/>
</dbReference>
<dbReference type="Gene3D" id="2.30.42.10">
    <property type="match status" value="2"/>
</dbReference>
<organism evidence="6">
    <name type="scientific">Echinostoma caproni</name>
    <dbReference type="NCBI Taxonomy" id="27848"/>
    <lineage>
        <taxon>Eukaryota</taxon>
        <taxon>Metazoa</taxon>
        <taxon>Spiralia</taxon>
        <taxon>Lophotrochozoa</taxon>
        <taxon>Platyhelminthes</taxon>
        <taxon>Trematoda</taxon>
        <taxon>Digenea</taxon>
        <taxon>Plagiorchiida</taxon>
        <taxon>Echinostomata</taxon>
        <taxon>Echinostomatoidea</taxon>
        <taxon>Echinostomatidae</taxon>
        <taxon>Echinostoma</taxon>
    </lineage>
</organism>
<feature type="region of interest" description="Disordered" evidence="4">
    <location>
        <begin position="66"/>
        <end position="116"/>
    </location>
</feature>
<dbReference type="PANTHER" id="PTHR46227">
    <property type="entry name" value="GLUTAMATE RECEPTOR-INTERACTING PROTEIN GRIP"/>
    <property type="match status" value="1"/>
</dbReference>